<accession>A0A7X4RTD9</accession>
<evidence type="ECO:0000313" key="6">
    <source>
        <dbReference type="Proteomes" id="UP000462621"/>
    </source>
</evidence>
<evidence type="ECO:0000259" key="4">
    <source>
        <dbReference type="PROSITE" id="PS50995"/>
    </source>
</evidence>
<keyword evidence="1" id="KW-0805">Transcription regulation</keyword>
<dbReference type="SUPFAM" id="SSF46785">
    <property type="entry name" value="Winged helix' DNA-binding domain"/>
    <property type="match status" value="1"/>
</dbReference>
<dbReference type="InterPro" id="IPR000835">
    <property type="entry name" value="HTH_MarR-typ"/>
</dbReference>
<keyword evidence="2" id="KW-0238">DNA-binding</keyword>
<feature type="domain" description="HTH marR-type" evidence="4">
    <location>
        <begin position="22"/>
        <end position="157"/>
    </location>
</feature>
<dbReference type="PROSITE" id="PS50995">
    <property type="entry name" value="HTH_MARR_2"/>
    <property type="match status" value="1"/>
</dbReference>
<dbReference type="GO" id="GO:0003700">
    <property type="term" value="F:DNA-binding transcription factor activity"/>
    <property type="evidence" value="ECO:0007669"/>
    <property type="project" value="InterPro"/>
</dbReference>
<dbReference type="SMART" id="SM00347">
    <property type="entry name" value="HTH_MARR"/>
    <property type="match status" value="1"/>
</dbReference>
<dbReference type="EMBL" id="WEKT01000002">
    <property type="protein sequence ID" value="MZI91959.1"/>
    <property type="molecule type" value="Genomic_DNA"/>
</dbReference>
<protein>
    <submittedName>
        <fullName evidence="5">MarR family transcriptional regulator</fullName>
    </submittedName>
</protein>
<proteinExistence type="predicted"/>
<dbReference type="PANTHER" id="PTHR42756:SF1">
    <property type="entry name" value="TRANSCRIPTIONAL REPRESSOR OF EMRAB OPERON"/>
    <property type="match status" value="1"/>
</dbReference>
<dbReference type="InterPro" id="IPR036390">
    <property type="entry name" value="WH_DNA-bd_sf"/>
</dbReference>
<sequence length="160" mass="18358">MAAIDSIRQQWAEECPNLNTLPMGILGRMRRLTKYLETQVAQWLKEQGLLMGEFDVLMTLKRSGAPYRLTPSLLLESMMLTSGAMTNRLDKLEQKALISREHSVEDRRSVEVQLTEKGLALVSGILDEYVHQQEQLISSLDSNQQQQLDLLLSHWLTEFE</sequence>
<dbReference type="Proteomes" id="UP000462621">
    <property type="component" value="Unassembled WGS sequence"/>
</dbReference>
<dbReference type="RefSeq" id="WP_161153270.1">
    <property type="nucleotide sequence ID" value="NZ_WEKT01000002.1"/>
</dbReference>
<comment type="caution">
    <text evidence="5">The sequence shown here is derived from an EMBL/GenBank/DDBJ whole genome shotgun (WGS) entry which is preliminary data.</text>
</comment>
<dbReference type="AlphaFoldDB" id="A0A7X4RTD9"/>
<dbReference type="PRINTS" id="PR00598">
    <property type="entry name" value="HTHMARR"/>
</dbReference>
<dbReference type="Pfam" id="PF01047">
    <property type="entry name" value="MarR"/>
    <property type="match status" value="1"/>
</dbReference>
<gene>
    <name evidence="5" type="ORF">F9817_01915</name>
</gene>
<evidence type="ECO:0000256" key="3">
    <source>
        <dbReference type="ARBA" id="ARBA00023163"/>
    </source>
</evidence>
<keyword evidence="6" id="KW-1185">Reference proteome</keyword>
<dbReference type="InterPro" id="IPR036388">
    <property type="entry name" value="WH-like_DNA-bd_sf"/>
</dbReference>
<keyword evidence="3" id="KW-0804">Transcription</keyword>
<dbReference type="Gene3D" id="1.10.10.10">
    <property type="entry name" value="Winged helix-like DNA-binding domain superfamily/Winged helix DNA-binding domain"/>
    <property type="match status" value="1"/>
</dbReference>
<evidence type="ECO:0000256" key="2">
    <source>
        <dbReference type="ARBA" id="ARBA00023125"/>
    </source>
</evidence>
<evidence type="ECO:0000256" key="1">
    <source>
        <dbReference type="ARBA" id="ARBA00023015"/>
    </source>
</evidence>
<name>A0A7X4RTD9_9VIBR</name>
<dbReference type="GO" id="GO:0003677">
    <property type="term" value="F:DNA binding"/>
    <property type="evidence" value="ECO:0007669"/>
    <property type="project" value="UniProtKB-KW"/>
</dbReference>
<evidence type="ECO:0000313" key="5">
    <source>
        <dbReference type="EMBL" id="MZI91959.1"/>
    </source>
</evidence>
<dbReference type="PANTHER" id="PTHR42756">
    <property type="entry name" value="TRANSCRIPTIONAL REGULATOR, MARR"/>
    <property type="match status" value="1"/>
</dbReference>
<organism evidence="5 6">
    <name type="scientific">Vibrio eleionomae</name>
    <dbReference type="NCBI Taxonomy" id="2653505"/>
    <lineage>
        <taxon>Bacteria</taxon>
        <taxon>Pseudomonadati</taxon>
        <taxon>Pseudomonadota</taxon>
        <taxon>Gammaproteobacteria</taxon>
        <taxon>Vibrionales</taxon>
        <taxon>Vibrionaceae</taxon>
        <taxon>Vibrio</taxon>
    </lineage>
</organism>
<reference evidence="5 6" key="1">
    <citation type="submission" date="2019-10" db="EMBL/GenBank/DDBJ databases">
        <title>Vibrio sp. nov. isolated from a shrimp pond.</title>
        <authorList>
            <person name="Gomez-Gil B."/>
            <person name="Enciso-Ibarra J."/>
            <person name="Enciso-Ibarra K."/>
            <person name="Bolan-Mejia C."/>
        </authorList>
    </citation>
    <scope>NUCLEOTIDE SEQUENCE [LARGE SCALE GENOMIC DNA]</scope>
    <source>
        <strain evidence="5 6">CAIM 722</strain>
    </source>
</reference>